<keyword evidence="2" id="KW-0472">Membrane</keyword>
<comment type="caution">
    <text evidence="4">The sequence shown here is derived from an EMBL/GenBank/DDBJ whole genome shotgun (WGS) entry which is preliminary data.</text>
</comment>
<dbReference type="EMBL" id="JAKKPZ010000024">
    <property type="protein sequence ID" value="KAI1710752.1"/>
    <property type="molecule type" value="Genomic_DNA"/>
</dbReference>
<evidence type="ECO:0000313" key="4">
    <source>
        <dbReference type="EMBL" id="KAI1710752.1"/>
    </source>
</evidence>
<feature type="chain" id="PRO_5042024848" evidence="3">
    <location>
        <begin position="26"/>
        <end position="325"/>
    </location>
</feature>
<keyword evidence="2" id="KW-1133">Transmembrane helix</keyword>
<feature type="signal peptide" evidence="3">
    <location>
        <begin position="1"/>
        <end position="25"/>
    </location>
</feature>
<evidence type="ECO:0000256" key="3">
    <source>
        <dbReference type="SAM" id="SignalP"/>
    </source>
</evidence>
<evidence type="ECO:0000313" key="5">
    <source>
        <dbReference type="Proteomes" id="UP001201812"/>
    </source>
</evidence>
<keyword evidence="5" id="KW-1185">Reference proteome</keyword>
<evidence type="ECO:0000256" key="1">
    <source>
        <dbReference type="SAM" id="MobiDB-lite"/>
    </source>
</evidence>
<accession>A0AAD4N0H4</accession>
<organism evidence="4 5">
    <name type="scientific">Ditylenchus destructor</name>
    <dbReference type="NCBI Taxonomy" id="166010"/>
    <lineage>
        <taxon>Eukaryota</taxon>
        <taxon>Metazoa</taxon>
        <taxon>Ecdysozoa</taxon>
        <taxon>Nematoda</taxon>
        <taxon>Chromadorea</taxon>
        <taxon>Rhabditida</taxon>
        <taxon>Tylenchina</taxon>
        <taxon>Tylenchomorpha</taxon>
        <taxon>Sphaerularioidea</taxon>
        <taxon>Anguinidae</taxon>
        <taxon>Anguininae</taxon>
        <taxon>Ditylenchus</taxon>
    </lineage>
</organism>
<dbReference type="Proteomes" id="UP001201812">
    <property type="component" value="Unassembled WGS sequence"/>
</dbReference>
<sequence length="325" mass="37131">MTQIYSKKPLFSIFVILAFVQIGCIEPSDVISRGTLHSSPYAEWISKASEETEHLSNSSTLIDRKQVESNSIPEEDSRPPLEYKTQEEVCPKFEGRELMCNEHLLQGKRCVCGGQKGHKAQIQDSDSEVCHPSTFQVQEHRIEDYILTIGIGFPIPEPFLLDPDAVFAEDLELFAFIPMESVVIFGKGCNVRRKTFEFQFGLLKETKSDGTRNYISDQLRTLSPEIFMQNPLFIHENGLIIEYVEKAQHLTSLPKNSALIENSEELKSLETSTTPGHNTYWIAIPLVLLLAAVLLVFFRIRWFIRRKSNYYSRISKESGEIFLVC</sequence>
<gene>
    <name evidence="4" type="ORF">DdX_10451</name>
</gene>
<proteinExistence type="predicted"/>
<feature type="region of interest" description="Disordered" evidence="1">
    <location>
        <begin position="55"/>
        <end position="80"/>
    </location>
</feature>
<dbReference type="AlphaFoldDB" id="A0AAD4N0H4"/>
<evidence type="ECO:0000256" key="2">
    <source>
        <dbReference type="SAM" id="Phobius"/>
    </source>
</evidence>
<feature type="transmembrane region" description="Helical" evidence="2">
    <location>
        <begin position="280"/>
        <end position="298"/>
    </location>
</feature>
<name>A0AAD4N0H4_9BILA</name>
<reference evidence="4" key="1">
    <citation type="submission" date="2022-01" db="EMBL/GenBank/DDBJ databases">
        <title>Genome Sequence Resource for Two Populations of Ditylenchus destructor, the Migratory Endoparasitic Phytonematode.</title>
        <authorList>
            <person name="Zhang H."/>
            <person name="Lin R."/>
            <person name="Xie B."/>
        </authorList>
    </citation>
    <scope>NUCLEOTIDE SEQUENCE</scope>
    <source>
        <strain evidence="4">BazhouSP</strain>
    </source>
</reference>
<keyword evidence="2" id="KW-0812">Transmembrane</keyword>
<keyword evidence="3" id="KW-0732">Signal</keyword>
<protein>
    <submittedName>
        <fullName evidence="4">Uncharacterized protein</fullName>
    </submittedName>
</protein>